<dbReference type="EMBL" id="JAMKFE010000017">
    <property type="protein sequence ID" value="MCM5682202.1"/>
    <property type="molecule type" value="Genomic_DNA"/>
</dbReference>
<evidence type="ECO:0000313" key="2">
    <source>
        <dbReference type="Proteomes" id="UP001165541"/>
    </source>
</evidence>
<dbReference type="Proteomes" id="UP001165541">
    <property type="component" value="Unassembled WGS sequence"/>
</dbReference>
<accession>A0ABT0YV90</accession>
<gene>
    <name evidence="1" type="ORF">M8A51_21960</name>
</gene>
<comment type="caution">
    <text evidence="1">The sequence shown here is derived from an EMBL/GenBank/DDBJ whole genome shotgun (WGS) entry which is preliminary data.</text>
</comment>
<sequence length="754" mass="80740">MIRVKRGMEAAAMASRTIHTKRWLAAAMAGASLLAGCGGGGGSGSRSGAELTYLTVEAQDGDADRLHYQWRATAGTIENRDAPETVWRLPDGPGLHFAYVKVSDGKGGYVEQQYAVSSDALETSAPARPDVEHAAPASAAAAGGTARLVFFSRDDTRFTPPNGGTAQARTVFQPDVQVRVLRLPGQELVFSGTSDASGELNLPELEIGANYELRCATPTAPVFAPCGSLGGAATSSIVRPVRQIPVTLNLRLYGHVGFSDGGVCGVQDELFGLSSAATVQLLADDETALAAPVRVNRYGDYAFEAAAPVHGPLKLRVQCESLQAVVPVPASPDPAGYISSQAVELSHSFANRRPRIRKMVANGPDGNVRGQMVEVEDDAPSLGLPGAEQFLTFKGKDTRRSACMYYRAFGAVRDCDDQGNMVDPISFQTWKRQHRFGAHAQGNTEARATYVNKMDLNLVRRMVATQVADDHVAFYVCNSPGPEGRTRAELEDTLRVALDNENEVACVAMEWSVTPGTHGDQPYTKFLTFGPDGRLLPSVNLDGRGEKYMPGACVACHGGARYGGRFPERGNPSPYLGSTFLPFDTANFLFSERANLTEASQAAALKRLNDLVLATSPTTATQNLVAGWYAHGGNDQNHGYVPDVWRQAANQPGGQGAETFYREVIATSCRTCHVAMKDSANWDLNLPRALNSDTPVAHVCGGSADVSVNASMPNALVSYDRLLERTRDDPALAQLLRTFLGCDAPVDDPVYPKR</sequence>
<organism evidence="1 2">
    <name type="scientific">Caldimonas mangrovi</name>
    <dbReference type="NCBI Taxonomy" id="2944811"/>
    <lineage>
        <taxon>Bacteria</taxon>
        <taxon>Pseudomonadati</taxon>
        <taxon>Pseudomonadota</taxon>
        <taxon>Betaproteobacteria</taxon>
        <taxon>Burkholderiales</taxon>
        <taxon>Sphaerotilaceae</taxon>
        <taxon>Caldimonas</taxon>
    </lineage>
</organism>
<protein>
    <recommendedName>
        <fullName evidence="3">Cytochrome c domain-containing protein</fullName>
    </recommendedName>
</protein>
<evidence type="ECO:0000313" key="1">
    <source>
        <dbReference type="EMBL" id="MCM5682202.1"/>
    </source>
</evidence>
<keyword evidence="2" id="KW-1185">Reference proteome</keyword>
<evidence type="ECO:0008006" key="3">
    <source>
        <dbReference type="Google" id="ProtNLM"/>
    </source>
</evidence>
<proteinExistence type="predicted"/>
<reference evidence="1" key="1">
    <citation type="submission" date="2022-05" db="EMBL/GenBank/DDBJ databases">
        <title>Schlegelella sp. nov., isolated from mangrove soil.</title>
        <authorList>
            <person name="Liu Y."/>
            <person name="Ge X."/>
            <person name="Liu W."/>
        </authorList>
    </citation>
    <scope>NUCLEOTIDE SEQUENCE</scope>
    <source>
        <strain evidence="1">S2-27</strain>
    </source>
</reference>
<name>A0ABT0YV90_9BURK</name>